<name>A0AAV9CD43_ACOCL</name>
<dbReference type="AlphaFoldDB" id="A0AAV9CD43"/>
<reference evidence="3" key="1">
    <citation type="journal article" date="2023" name="Nat. Commun.">
        <title>Diploid and tetraploid genomes of Acorus and the evolution of monocots.</title>
        <authorList>
            <person name="Ma L."/>
            <person name="Liu K.W."/>
            <person name="Li Z."/>
            <person name="Hsiao Y.Y."/>
            <person name="Qi Y."/>
            <person name="Fu T."/>
            <person name="Tang G.D."/>
            <person name="Zhang D."/>
            <person name="Sun W.H."/>
            <person name="Liu D.K."/>
            <person name="Li Y."/>
            <person name="Chen G.Z."/>
            <person name="Liu X.D."/>
            <person name="Liao X.Y."/>
            <person name="Jiang Y.T."/>
            <person name="Yu X."/>
            <person name="Hao Y."/>
            <person name="Huang J."/>
            <person name="Zhao X.W."/>
            <person name="Ke S."/>
            <person name="Chen Y.Y."/>
            <person name="Wu W.L."/>
            <person name="Hsu J.L."/>
            <person name="Lin Y.F."/>
            <person name="Huang M.D."/>
            <person name="Li C.Y."/>
            <person name="Huang L."/>
            <person name="Wang Z.W."/>
            <person name="Zhao X."/>
            <person name="Zhong W.Y."/>
            <person name="Peng D.H."/>
            <person name="Ahmad S."/>
            <person name="Lan S."/>
            <person name="Zhang J.S."/>
            <person name="Tsai W.C."/>
            <person name="Van de Peer Y."/>
            <person name="Liu Z.J."/>
        </authorList>
    </citation>
    <scope>NUCLEOTIDE SEQUENCE</scope>
    <source>
        <strain evidence="3">CP</strain>
    </source>
</reference>
<evidence type="ECO:0000313" key="4">
    <source>
        <dbReference type="Proteomes" id="UP001180020"/>
    </source>
</evidence>
<reference evidence="3" key="2">
    <citation type="submission" date="2023-06" db="EMBL/GenBank/DDBJ databases">
        <authorList>
            <person name="Ma L."/>
            <person name="Liu K.-W."/>
            <person name="Li Z."/>
            <person name="Hsiao Y.-Y."/>
            <person name="Qi Y."/>
            <person name="Fu T."/>
            <person name="Tang G."/>
            <person name="Zhang D."/>
            <person name="Sun W.-H."/>
            <person name="Liu D.-K."/>
            <person name="Li Y."/>
            <person name="Chen G.-Z."/>
            <person name="Liu X.-D."/>
            <person name="Liao X.-Y."/>
            <person name="Jiang Y.-T."/>
            <person name="Yu X."/>
            <person name="Hao Y."/>
            <person name="Huang J."/>
            <person name="Zhao X.-W."/>
            <person name="Ke S."/>
            <person name="Chen Y.-Y."/>
            <person name="Wu W.-L."/>
            <person name="Hsu J.-L."/>
            <person name="Lin Y.-F."/>
            <person name="Huang M.-D."/>
            <person name="Li C.-Y."/>
            <person name="Huang L."/>
            <person name="Wang Z.-W."/>
            <person name="Zhao X."/>
            <person name="Zhong W.-Y."/>
            <person name="Peng D.-H."/>
            <person name="Ahmad S."/>
            <person name="Lan S."/>
            <person name="Zhang J.-S."/>
            <person name="Tsai W.-C."/>
            <person name="Van De Peer Y."/>
            <person name="Liu Z.-J."/>
        </authorList>
    </citation>
    <scope>NUCLEOTIDE SEQUENCE</scope>
    <source>
        <strain evidence="3">CP</strain>
        <tissue evidence="3">Leaves</tissue>
    </source>
</reference>
<dbReference type="Proteomes" id="UP001180020">
    <property type="component" value="Unassembled WGS sequence"/>
</dbReference>
<organism evidence="3 4">
    <name type="scientific">Acorus calamus</name>
    <name type="common">Sweet flag</name>
    <dbReference type="NCBI Taxonomy" id="4465"/>
    <lineage>
        <taxon>Eukaryota</taxon>
        <taxon>Viridiplantae</taxon>
        <taxon>Streptophyta</taxon>
        <taxon>Embryophyta</taxon>
        <taxon>Tracheophyta</taxon>
        <taxon>Spermatophyta</taxon>
        <taxon>Magnoliopsida</taxon>
        <taxon>Liliopsida</taxon>
        <taxon>Acoraceae</taxon>
        <taxon>Acorus</taxon>
    </lineage>
</organism>
<feature type="compositionally biased region" description="Low complexity" evidence="1">
    <location>
        <begin position="147"/>
        <end position="158"/>
    </location>
</feature>
<protein>
    <recommendedName>
        <fullName evidence="2">KIB1-4 beta-propeller domain-containing protein</fullName>
    </recommendedName>
</protein>
<gene>
    <name evidence="3" type="ORF">QJS10_CPB20g00957</name>
</gene>
<comment type="caution">
    <text evidence="3">The sequence shown here is derived from an EMBL/GenBank/DDBJ whole genome shotgun (WGS) entry which is preliminary data.</text>
</comment>
<dbReference type="InterPro" id="IPR005174">
    <property type="entry name" value="KIB1-4_b-propeller"/>
</dbReference>
<dbReference type="Pfam" id="PF03478">
    <property type="entry name" value="Beta-prop_KIB1-4"/>
    <property type="match status" value="1"/>
</dbReference>
<keyword evidence="4" id="KW-1185">Reference proteome</keyword>
<feature type="domain" description="KIB1-4 beta-propeller" evidence="2">
    <location>
        <begin position="3"/>
        <end position="69"/>
    </location>
</feature>
<sequence>MTAILIHKTSILYAREEDESWTTLSTGVSDAIDVIHHKGLFYTLDCDGAIECWDPRGPSPSRNLISRTPWGQALLLHRNQRFCRHPSVQLVEPELPDVVSGKAAAGAGSFSLDHASAVLRYYLMKKLVNPKTGTATTDSHLEDLFGNPKKPVKNPLVP</sequence>
<dbReference type="EMBL" id="JAUJYO010000020">
    <property type="protein sequence ID" value="KAK1286580.1"/>
    <property type="molecule type" value="Genomic_DNA"/>
</dbReference>
<accession>A0AAV9CD43</accession>
<feature type="region of interest" description="Disordered" evidence="1">
    <location>
        <begin position="135"/>
        <end position="158"/>
    </location>
</feature>
<proteinExistence type="predicted"/>
<evidence type="ECO:0000256" key="1">
    <source>
        <dbReference type="SAM" id="MobiDB-lite"/>
    </source>
</evidence>
<evidence type="ECO:0000313" key="3">
    <source>
        <dbReference type="EMBL" id="KAK1286580.1"/>
    </source>
</evidence>
<evidence type="ECO:0000259" key="2">
    <source>
        <dbReference type="Pfam" id="PF03478"/>
    </source>
</evidence>